<dbReference type="PANTHER" id="PTHR30461:SF23">
    <property type="entry name" value="DNA RECOMBINASE-RELATED"/>
    <property type="match status" value="1"/>
</dbReference>
<dbReference type="Pfam" id="PF13408">
    <property type="entry name" value="Zn_ribbon_recom"/>
    <property type="match status" value="1"/>
</dbReference>
<dbReference type="GO" id="GO:0000150">
    <property type="term" value="F:DNA strand exchange activity"/>
    <property type="evidence" value="ECO:0007669"/>
    <property type="project" value="InterPro"/>
</dbReference>
<gene>
    <name evidence="4" type="ORF">SAMN05216180_0111</name>
</gene>
<dbReference type="GO" id="GO:0003677">
    <property type="term" value="F:DNA binding"/>
    <property type="evidence" value="ECO:0007669"/>
    <property type="project" value="InterPro"/>
</dbReference>
<dbReference type="InterPro" id="IPR025827">
    <property type="entry name" value="Zn_ribbon_recom_dom"/>
</dbReference>
<reference evidence="4 5" key="1">
    <citation type="submission" date="2016-10" db="EMBL/GenBank/DDBJ databases">
        <authorList>
            <person name="de Groot N.N."/>
        </authorList>
    </citation>
    <scope>NUCLEOTIDE SEQUENCE [LARGE SCALE GENOMIC DNA]</scope>
    <source>
        <strain evidence="4 5">CGMCC 1.5070</strain>
    </source>
</reference>
<dbReference type="SMART" id="SM00857">
    <property type="entry name" value="Resolvase"/>
    <property type="match status" value="1"/>
</dbReference>
<evidence type="ECO:0000256" key="1">
    <source>
        <dbReference type="SAM" id="Coils"/>
    </source>
</evidence>
<evidence type="ECO:0000259" key="2">
    <source>
        <dbReference type="PROSITE" id="PS51736"/>
    </source>
</evidence>
<dbReference type="CDD" id="cd03770">
    <property type="entry name" value="SR_TndX_transposase"/>
    <property type="match status" value="1"/>
</dbReference>
<feature type="domain" description="Recombinase" evidence="3">
    <location>
        <begin position="165"/>
        <end position="308"/>
    </location>
</feature>
<dbReference type="Pfam" id="PF07508">
    <property type="entry name" value="Recombinase"/>
    <property type="match status" value="1"/>
</dbReference>
<dbReference type="InterPro" id="IPR006119">
    <property type="entry name" value="Resolv_N"/>
</dbReference>
<dbReference type="PROSITE" id="PS51736">
    <property type="entry name" value="RECOMBINASES_3"/>
    <property type="match status" value="1"/>
</dbReference>
<evidence type="ECO:0000313" key="5">
    <source>
        <dbReference type="Proteomes" id="UP000199158"/>
    </source>
</evidence>
<dbReference type="InterPro" id="IPR038109">
    <property type="entry name" value="DNA_bind_recomb_sf"/>
</dbReference>
<dbReference type="Gene3D" id="3.40.50.1390">
    <property type="entry name" value="Resolvase, N-terminal catalytic domain"/>
    <property type="match status" value="1"/>
</dbReference>
<dbReference type="PROSITE" id="PS51737">
    <property type="entry name" value="RECOMBINASE_DNA_BIND"/>
    <property type="match status" value="1"/>
</dbReference>
<dbReference type="EMBL" id="FOCG01000001">
    <property type="protein sequence ID" value="SEM46921.1"/>
    <property type="molecule type" value="Genomic_DNA"/>
</dbReference>
<name>A0A1H7YLV9_9FIRM</name>
<dbReference type="Gene3D" id="3.90.1750.20">
    <property type="entry name" value="Putative Large Serine Recombinase, Chain B, Domain 2"/>
    <property type="match status" value="1"/>
</dbReference>
<dbReference type="Pfam" id="PF00239">
    <property type="entry name" value="Resolvase"/>
    <property type="match status" value="1"/>
</dbReference>
<dbReference type="AlphaFoldDB" id="A0A1H7YLV9"/>
<keyword evidence="1" id="KW-0175">Coiled coil</keyword>
<sequence length="541" mass="62433">MKSGTTRYTAGLYLRLSKDDDSLKESASIATQRKMLYSFAKEHGYNVYGEYVDDGYSGTNFDRPAFQRMIRDVEDGKINMVITKDLSRLGRDYITAGQYTELFFPSKNIRYIAINDGYDSASPYNDIAPFKHVINEMYARDTSKKIRSAILTKMQAGSFIGNFAPYGYLKDPEDKNHLIIDENTAPVVQHIFKMAQCGCRPIDIARDLNAKNTPTPAMYRCQTHPYLDVTNYSKRLEWTSATICKMLRNVVYLGHMAQGKSGKISFKSKAVIGKPPEDWIVIENTHEPLVSQETYNLVRQRTQSRTYRSTGDFQNMFSGIAKCMDCGRNMSATGSMNQGTPYRLACGGYKLYGKKECTNHFVDYQTLYDIVLQQLRKHICLDEGERLELVEQLTDEKSAPKEVQTDKKVIAALERRKKELDEIIRHLYEDNLSAKISDERFEKMLANYEQEQQQADEKINELRACLLNKDEQEELTQKIYKYFSQRLYECENMSQLPPQLLYHLIDHIEIGQGYYEKTAAGRIKHQEIKIHYRFGMPSAHA</sequence>
<dbReference type="PANTHER" id="PTHR30461">
    <property type="entry name" value="DNA-INVERTASE FROM LAMBDOID PROPHAGE"/>
    <property type="match status" value="1"/>
</dbReference>
<organism evidence="4 5">
    <name type="scientific">Hydrogenoanaerobacterium saccharovorans</name>
    <dbReference type="NCBI Taxonomy" id="474960"/>
    <lineage>
        <taxon>Bacteria</taxon>
        <taxon>Bacillati</taxon>
        <taxon>Bacillota</taxon>
        <taxon>Clostridia</taxon>
        <taxon>Eubacteriales</taxon>
        <taxon>Oscillospiraceae</taxon>
        <taxon>Hydrogenoanaerobacterium</taxon>
    </lineage>
</organism>
<dbReference type="SUPFAM" id="SSF53041">
    <property type="entry name" value="Resolvase-like"/>
    <property type="match status" value="1"/>
</dbReference>
<keyword evidence="5" id="KW-1185">Reference proteome</keyword>
<dbReference type="InterPro" id="IPR036162">
    <property type="entry name" value="Resolvase-like_N_sf"/>
</dbReference>
<protein>
    <submittedName>
        <fullName evidence="4">Site-specific DNA recombinase</fullName>
    </submittedName>
</protein>
<dbReference type="InterPro" id="IPR011109">
    <property type="entry name" value="DNA_bind_recombinase_dom"/>
</dbReference>
<proteinExistence type="predicted"/>
<feature type="coiled-coil region" evidence="1">
    <location>
        <begin position="410"/>
        <end position="465"/>
    </location>
</feature>
<accession>A0A1H7YLV9</accession>
<dbReference type="Proteomes" id="UP000199158">
    <property type="component" value="Unassembled WGS sequence"/>
</dbReference>
<feature type="domain" description="Resolvase/invertase-type recombinase catalytic" evidence="2">
    <location>
        <begin position="9"/>
        <end position="157"/>
    </location>
</feature>
<evidence type="ECO:0000259" key="3">
    <source>
        <dbReference type="PROSITE" id="PS51737"/>
    </source>
</evidence>
<dbReference type="InterPro" id="IPR050639">
    <property type="entry name" value="SSR_resolvase"/>
</dbReference>
<evidence type="ECO:0000313" key="4">
    <source>
        <dbReference type="EMBL" id="SEM46921.1"/>
    </source>
</evidence>
<dbReference type="STRING" id="474960.SAMN05216180_0111"/>
<dbReference type="OrthoDB" id="9784557at2"/>
<dbReference type="RefSeq" id="WP_092750604.1">
    <property type="nucleotide sequence ID" value="NZ_FOCG01000001.1"/>
</dbReference>